<dbReference type="InterPro" id="IPR000387">
    <property type="entry name" value="Tyr_Pase_dom"/>
</dbReference>
<dbReference type="GO" id="GO:0004725">
    <property type="term" value="F:protein tyrosine phosphatase activity"/>
    <property type="evidence" value="ECO:0007669"/>
    <property type="project" value="InterPro"/>
</dbReference>
<evidence type="ECO:0000259" key="3">
    <source>
        <dbReference type="PROSITE" id="PS50056"/>
    </source>
</evidence>
<dbReference type="InterPro" id="IPR050348">
    <property type="entry name" value="Protein-Tyr_Phosphatase"/>
</dbReference>
<accession>A0AA85KA91</accession>
<dbReference type="SUPFAM" id="SSF52087">
    <property type="entry name" value="CRAL/TRIO domain"/>
    <property type="match status" value="1"/>
</dbReference>
<dbReference type="PROSITE" id="PS50055">
    <property type="entry name" value="TYR_PHOSPHATASE_PTP"/>
    <property type="match status" value="1"/>
</dbReference>
<dbReference type="SMART" id="SM00194">
    <property type="entry name" value="PTPc"/>
    <property type="match status" value="1"/>
</dbReference>
<dbReference type="InterPro" id="IPR029021">
    <property type="entry name" value="Prot-tyrosine_phosphatase-like"/>
</dbReference>
<feature type="region of interest" description="Disordered" evidence="1">
    <location>
        <begin position="1306"/>
        <end position="1327"/>
    </location>
</feature>
<dbReference type="SUPFAM" id="SSF52799">
    <property type="entry name" value="(Phosphotyrosine protein) phosphatases II"/>
    <property type="match status" value="1"/>
</dbReference>
<dbReference type="SMART" id="SM00404">
    <property type="entry name" value="PTPc_motif"/>
    <property type="match status" value="1"/>
</dbReference>
<dbReference type="InterPro" id="IPR036865">
    <property type="entry name" value="CRAL-TRIO_dom_sf"/>
</dbReference>
<name>A0AA85KA91_TRIRE</name>
<evidence type="ECO:0008006" key="6">
    <source>
        <dbReference type="Google" id="ProtNLM"/>
    </source>
</evidence>
<feature type="domain" description="Tyrosine specific protein phosphatases" evidence="3">
    <location>
        <begin position="946"/>
        <end position="1036"/>
    </location>
</feature>
<dbReference type="Gene3D" id="3.40.525.10">
    <property type="entry name" value="CRAL-TRIO lipid binding domain"/>
    <property type="match status" value="1"/>
</dbReference>
<dbReference type="InterPro" id="IPR000242">
    <property type="entry name" value="PTP_cat"/>
</dbReference>
<proteinExistence type="predicted"/>
<feature type="domain" description="Tyrosine-protein phosphatase" evidence="2">
    <location>
        <begin position="705"/>
        <end position="1045"/>
    </location>
</feature>
<feature type="compositionally biased region" description="Polar residues" evidence="1">
    <location>
        <begin position="331"/>
        <end position="341"/>
    </location>
</feature>
<sequence length="1327" mass="147295">MRYCLESFKLTNDEKKKVEEFLSLIQSTQSSPEYQQLAFNVLAARKFSVPQALELYHSYQTFLASEQITHVDPFEEDIRRELLSGKFVILNDNDIPGVRVAQFFVRLHRKSGNHRALLHSIIFQLDAALKRETAARNGLVFIFDMTDSKYSNFDYNFSCKLFKMLRATLPNDHRVQTAAAFFGPPSDSSGSISDSSDSEFRDDDSLSNSQIDDDDLISIGDLDPFSLTGSYSGEAESSDMEECTPDVIMETLPTSNLEKTNDTNYNPKLAFNYSESRTYDQKRQTLSNSEHGGTPTPPTVAKRQQLTTMQSFNDPTVKLLDRSDSYPAASRPSTVTTSGDSHSIGFVEDVSSIRVDPVTPTADNSVDSPSGSEIFTAKQSSLNFKNAAEVNSSCSSTPSFFSTGSASVHSTKCSPTSDKIVSNLLTSGIPKSSSEKQASSKFIQKISVLSTSKDQDLPLADAEFLDSTNFPHMRNKSAPLAQDEIGDRTICNNENRRHIFHEITAYTLKTDSVDRSGNIPPWAVGRPQGESIHQYDDTVLPSALSSLNDKTTRVNEMDSAYIGHLFSSSLDKFPECDLVSSIHTSTTTTCTANATGNNNTCASIANSTISHSENDDHREALLLERQKTYDEIDANMIEINSTTSSSTEEISDIGDEEEEFEVEGEDDDDEEEQEEEGTQTINMQEHWMNPDELVQHIKAVGLNGLNSEYAALVKLKNDDTHVAFKHILNRNKNRYCDVICNDATRVYLKPLSNISGISCDRSNEEPVSFRNQRSFSSRLHRTHSAPISTHTLVKNYIHANWVDGYRQKNAFICTQGPLSETVGDFWQMIWDYHCPIIVMITKILEAQRAKCYLYWPDSENQKLYFSSGHPGCLVSPSSRSNDGKFKKPDTFPDFSIENIKCESTGNFAQTTLRLTNLQLNEARTLEHFAFFSWPDHGTPQTTGGLLDLLTSVQSTYSKEIERMGYKSYEDQEIPPPPVVVHCSAGIGRTGTYVTVDICTKWLTDPRNTDHKINIPLTVSRVRSQRFGCVQVPSQYTFCYRAIIDFAVNASLLDFDKGQSVLNSLISESNTQTSNMPTSSFYHHQSSLPRPFCGLIPNLKNDLNHASSTFKHDRIITDPTPIAATASTLISSISQGNCSFPSASTVSLNHNRSPFHELLALFTPANLTSIKNSICFRKFKDTTSSEFSTENDILDIDGEVCLVDDKTTSINDVCNSGVTINLTTGSTTINNNNMNDDIQDDSCVVINPHFNIDMSSSLSTTSSSTVQSPQVSSGLIDYENTVTVQAPFSRPVKPAIFNDDLNITTDKFKGNNSVTPSGRSTQLEADTS</sequence>
<dbReference type="Gene3D" id="3.90.190.10">
    <property type="entry name" value="Protein tyrosine phosphatase superfamily"/>
    <property type="match status" value="1"/>
</dbReference>
<dbReference type="Proteomes" id="UP000050795">
    <property type="component" value="Unassembled WGS sequence"/>
</dbReference>
<dbReference type="InterPro" id="IPR016130">
    <property type="entry name" value="Tyr_Pase_AS"/>
</dbReference>
<dbReference type="PRINTS" id="PR00700">
    <property type="entry name" value="PRTYPHPHTASE"/>
</dbReference>
<dbReference type="WBParaSite" id="TREG1_83430.4">
    <property type="protein sequence ID" value="TREG1_83430.4"/>
    <property type="gene ID" value="TREG1_83430"/>
</dbReference>
<organism evidence="4 5">
    <name type="scientific">Trichobilharzia regenti</name>
    <name type="common">Nasal bird schistosome</name>
    <dbReference type="NCBI Taxonomy" id="157069"/>
    <lineage>
        <taxon>Eukaryota</taxon>
        <taxon>Metazoa</taxon>
        <taxon>Spiralia</taxon>
        <taxon>Lophotrochozoa</taxon>
        <taxon>Platyhelminthes</taxon>
        <taxon>Trematoda</taxon>
        <taxon>Digenea</taxon>
        <taxon>Strigeidida</taxon>
        <taxon>Schistosomatoidea</taxon>
        <taxon>Schistosomatidae</taxon>
        <taxon>Trichobilharzia</taxon>
    </lineage>
</organism>
<reference evidence="5" key="2">
    <citation type="submission" date="2023-11" db="UniProtKB">
        <authorList>
            <consortium name="WormBaseParasite"/>
        </authorList>
    </citation>
    <scope>IDENTIFICATION</scope>
</reference>
<dbReference type="PANTHER" id="PTHR19134">
    <property type="entry name" value="RECEPTOR-TYPE TYROSINE-PROTEIN PHOSPHATASE"/>
    <property type="match status" value="1"/>
</dbReference>
<feature type="region of interest" description="Disordered" evidence="1">
    <location>
        <begin position="180"/>
        <end position="219"/>
    </location>
</feature>
<evidence type="ECO:0000256" key="1">
    <source>
        <dbReference type="SAM" id="MobiDB-lite"/>
    </source>
</evidence>
<protein>
    <recommendedName>
        <fullName evidence="6">Protein-tyrosine-phosphatase</fullName>
    </recommendedName>
</protein>
<dbReference type="PROSITE" id="PS50056">
    <property type="entry name" value="TYR_PHOSPHATASE_2"/>
    <property type="match status" value="1"/>
</dbReference>
<dbReference type="PANTHER" id="PTHR19134:SF534">
    <property type="entry name" value="LD27988P"/>
    <property type="match status" value="1"/>
</dbReference>
<reference evidence="4" key="1">
    <citation type="submission" date="2022-06" db="EMBL/GenBank/DDBJ databases">
        <authorList>
            <person name="Berger JAMES D."/>
            <person name="Berger JAMES D."/>
        </authorList>
    </citation>
    <scope>NUCLEOTIDE SEQUENCE [LARGE SCALE GENOMIC DNA]</scope>
</reference>
<dbReference type="PROSITE" id="PS00383">
    <property type="entry name" value="TYR_PHOSPHATASE_1"/>
    <property type="match status" value="1"/>
</dbReference>
<feature type="region of interest" description="Disordered" evidence="1">
    <location>
        <begin position="319"/>
        <end position="343"/>
    </location>
</feature>
<evidence type="ECO:0000313" key="4">
    <source>
        <dbReference type="Proteomes" id="UP000050795"/>
    </source>
</evidence>
<feature type="region of interest" description="Disordered" evidence="1">
    <location>
        <begin position="276"/>
        <end position="300"/>
    </location>
</feature>
<evidence type="ECO:0000259" key="2">
    <source>
        <dbReference type="PROSITE" id="PS50055"/>
    </source>
</evidence>
<keyword evidence="4" id="KW-1185">Reference proteome</keyword>
<dbReference type="Pfam" id="PF00102">
    <property type="entry name" value="Y_phosphatase"/>
    <property type="match status" value="1"/>
</dbReference>
<feature type="compositionally biased region" description="Low complexity" evidence="1">
    <location>
        <begin position="186"/>
        <end position="195"/>
    </location>
</feature>
<evidence type="ECO:0000313" key="5">
    <source>
        <dbReference type="WBParaSite" id="TREG1_83430.4"/>
    </source>
</evidence>
<feature type="region of interest" description="Disordered" evidence="1">
    <location>
        <begin position="640"/>
        <end position="678"/>
    </location>
</feature>
<feature type="compositionally biased region" description="Acidic residues" evidence="1">
    <location>
        <begin position="649"/>
        <end position="677"/>
    </location>
</feature>
<dbReference type="InterPro" id="IPR003595">
    <property type="entry name" value="Tyr_Pase_cat"/>
</dbReference>